<dbReference type="Proteomes" id="UP000184109">
    <property type="component" value="Unassembled WGS sequence"/>
</dbReference>
<dbReference type="EMBL" id="FQXQ01000002">
    <property type="protein sequence ID" value="SHH61411.1"/>
    <property type="molecule type" value="Genomic_DNA"/>
</dbReference>
<reference evidence="3" key="1">
    <citation type="submission" date="2016-11" db="EMBL/GenBank/DDBJ databases">
        <authorList>
            <person name="Varghese N."/>
            <person name="Submissions S."/>
        </authorList>
    </citation>
    <scope>NUCLEOTIDE SEQUENCE [LARGE SCALE GENOMIC DNA]</scope>
    <source>
        <strain evidence="3">DSM 100572</strain>
    </source>
</reference>
<feature type="transmembrane region" description="Helical" evidence="1">
    <location>
        <begin position="12"/>
        <end position="44"/>
    </location>
</feature>
<dbReference type="RefSeq" id="WP_073119336.1">
    <property type="nucleotide sequence ID" value="NZ_BMEN01000002.1"/>
</dbReference>
<organism evidence="2 3">
    <name type="scientific">Wenyingzhuangia marina</name>
    <dbReference type="NCBI Taxonomy" id="1195760"/>
    <lineage>
        <taxon>Bacteria</taxon>
        <taxon>Pseudomonadati</taxon>
        <taxon>Bacteroidota</taxon>
        <taxon>Flavobacteriia</taxon>
        <taxon>Flavobacteriales</taxon>
        <taxon>Flavobacteriaceae</taxon>
        <taxon>Wenyingzhuangia</taxon>
    </lineage>
</organism>
<protein>
    <submittedName>
        <fullName evidence="2">Uncharacterized protein</fullName>
    </submittedName>
</protein>
<dbReference type="OrthoDB" id="1144067at2"/>
<dbReference type="AlphaFoldDB" id="A0A1M5UER9"/>
<evidence type="ECO:0000313" key="3">
    <source>
        <dbReference type="Proteomes" id="UP000184109"/>
    </source>
</evidence>
<keyword evidence="3" id="KW-1185">Reference proteome</keyword>
<dbReference type="STRING" id="1195760.SAMN05444281_1209"/>
<keyword evidence="1" id="KW-0812">Transmembrane</keyword>
<keyword evidence="1" id="KW-1133">Transmembrane helix</keyword>
<proteinExistence type="predicted"/>
<evidence type="ECO:0000313" key="2">
    <source>
        <dbReference type="EMBL" id="SHH61411.1"/>
    </source>
</evidence>
<evidence type="ECO:0000256" key="1">
    <source>
        <dbReference type="SAM" id="Phobius"/>
    </source>
</evidence>
<keyword evidence="1" id="KW-0472">Membrane</keyword>
<feature type="transmembrane region" description="Helical" evidence="1">
    <location>
        <begin position="64"/>
        <end position="84"/>
    </location>
</feature>
<sequence length="88" mass="9919">MKSKYIKLLASIVLDVIGMLPFFIPGLGEVVDIVWAPLSAYLIVKIYQNKVSKYTAVIGFIEEALPFADVVPTFTITWLLSLWLDKKD</sequence>
<name>A0A1M5UER9_9FLAO</name>
<accession>A0A1M5UER9</accession>
<gene>
    <name evidence="2" type="ORF">SAMN05444281_1209</name>
</gene>